<dbReference type="InterPro" id="IPR013785">
    <property type="entry name" value="Aldolase_TIM"/>
</dbReference>
<keyword evidence="3" id="KW-1185">Reference proteome</keyword>
<gene>
    <name evidence="2" type="ORF">J5Y03_09550</name>
</gene>
<dbReference type="GO" id="GO:0001072">
    <property type="term" value="F:transcription antitermination factor activity, RNA binding"/>
    <property type="evidence" value="ECO:0007669"/>
    <property type="project" value="TreeGrafter"/>
</dbReference>
<dbReference type="GO" id="GO:0045893">
    <property type="term" value="P:positive regulation of DNA-templated transcription"/>
    <property type="evidence" value="ECO:0007669"/>
    <property type="project" value="TreeGrafter"/>
</dbReference>
<dbReference type="RefSeq" id="WP_209404981.1">
    <property type="nucleotide sequence ID" value="NZ_JAGIYQ010000005.1"/>
</dbReference>
<dbReference type="PANTHER" id="PTHR35787:SF1">
    <property type="entry name" value="GLYCEROL UPTAKE OPERON ANTITERMINATOR REGULATORY PROTEIN"/>
    <property type="match status" value="1"/>
</dbReference>
<dbReference type="PIRSF" id="PIRSF016897">
    <property type="entry name" value="GlpP"/>
    <property type="match status" value="1"/>
</dbReference>
<comment type="caution">
    <text evidence="2">The sequence shown here is derived from an EMBL/GenBank/DDBJ whole genome shotgun (WGS) entry which is preliminary data.</text>
</comment>
<dbReference type="PANTHER" id="PTHR35787">
    <property type="entry name" value="GLYCEROL UPTAKE OPERON ANTITERMINATOR REGULATORY PROTEIN"/>
    <property type="match status" value="1"/>
</dbReference>
<dbReference type="SUPFAM" id="SSF110391">
    <property type="entry name" value="GlpP-like"/>
    <property type="match status" value="1"/>
</dbReference>
<keyword evidence="1" id="KW-0804">Transcription</keyword>
<dbReference type="Proteomes" id="UP000682134">
    <property type="component" value="Unassembled WGS sequence"/>
</dbReference>
<sequence>MEIIDQKIIPSIRSVQDLEKMFDFSYRYGVFLDIHISRLRSLYSLARENGKQMFLHIDLVQGLKSDEYATEYICQEIEPFGIISTKGNVILKAKQKKVKAIQRVFAIDSSSIEKSYSMINKINPDYIEILPGVVPKIIKEIKNSTGKQIFAGGLIKTSDEVEQAIEAGASAITTSYIELWKLYNQ</sequence>
<dbReference type="AlphaFoldDB" id="A0A940SGT3"/>
<dbReference type="GO" id="GO:0003723">
    <property type="term" value="F:RNA binding"/>
    <property type="evidence" value="ECO:0007669"/>
    <property type="project" value="UniProtKB-KW"/>
</dbReference>
<evidence type="ECO:0000313" key="3">
    <source>
        <dbReference type="Proteomes" id="UP000682134"/>
    </source>
</evidence>
<comment type="function">
    <text evidence="1">Regulates expression of the glpD operon. In the presence of glycerol 3-phosphate (G3P) causes antitermination of transcription of glpD at the inverted repeat of the leader region to enhance its transcription. Binds and stabilizes glpD leader mRNA.</text>
</comment>
<dbReference type="EMBL" id="JAGIYQ010000005">
    <property type="protein sequence ID" value="MBP0725432.1"/>
    <property type="molecule type" value="Genomic_DNA"/>
</dbReference>
<dbReference type="InterPro" id="IPR006699">
    <property type="entry name" value="GlpP"/>
</dbReference>
<accession>A0A940SGT3</accession>
<keyword evidence="1" id="KW-0805">Transcription regulation</keyword>
<reference evidence="2" key="1">
    <citation type="submission" date="2021-04" db="EMBL/GenBank/DDBJ databases">
        <title>Genome seq and assembly of Bacillus sp.</title>
        <authorList>
            <person name="Chhetri G."/>
        </authorList>
    </citation>
    <scope>NUCLEOTIDE SEQUENCE</scope>
    <source>
        <strain evidence="2">RG28</strain>
    </source>
</reference>
<dbReference type="GO" id="GO:0006071">
    <property type="term" value="P:glycerol metabolic process"/>
    <property type="evidence" value="ECO:0007669"/>
    <property type="project" value="UniProtKB-UniRule"/>
</dbReference>
<keyword evidence="1" id="KW-0319">Glycerol metabolism</keyword>
<name>A0A940SGT3_9BACI</name>
<dbReference type="Gene3D" id="3.20.20.70">
    <property type="entry name" value="Aldolase class I"/>
    <property type="match status" value="1"/>
</dbReference>
<protein>
    <recommendedName>
        <fullName evidence="1">Glycerol uptake operon antiterminator regulatory protein</fullName>
    </recommendedName>
</protein>
<keyword evidence="1" id="KW-0694">RNA-binding</keyword>
<proteinExistence type="predicted"/>
<evidence type="ECO:0000256" key="1">
    <source>
        <dbReference type="PIRNR" id="PIRNR016897"/>
    </source>
</evidence>
<evidence type="ECO:0000313" key="2">
    <source>
        <dbReference type="EMBL" id="MBP0725432.1"/>
    </source>
</evidence>
<dbReference type="Pfam" id="PF04309">
    <property type="entry name" value="G3P_antiterm"/>
    <property type="match status" value="1"/>
</dbReference>
<organism evidence="2 3">
    <name type="scientific">Gottfriedia endophytica</name>
    <dbReference type="NCBI Taxonomy" id="2820819"/>
    <lineage>
        <taxon>Bacteria</taxon>
        <taxon>Bacillati</taxon>
        <taxon>Bacillota</taxon>
        <taxon>Bacilli</taxon>
        <taxon>Bacillales</taxon>
        <taxon>Bacillaceae</taxon>
        <taxon>Gottfriedia</taxon>
    </lineage>
</organism>